<evidence type="ECO:0000313" key="2">
    <source>
        <dbReference type="EMBL" id="KKU05263.1"/>
    </source>
</evidence>
<comment type="caution">
    <text evidence="2">The sequence shown here is derived from an EMBL/GenBank/DDBJ whole genome shotgun (WGS) entry which is preliminary data.</text>
</comment>
<gene>
    <name evidence="2" type="ORF">UX06_C0001G0024</name>
</gene>
<reference evidence="2 3" key="1">
    <citation type="journal article" date="2015" name="Nature">
        <title>rRNA introns, odd ribosomes, and small enigmatic genomes across a large radiation of phyla.</title>
        <authorList>
            <person name="Brown C.T."/>
            <person name="Hug L.A."/>
            <person name="Thomas B.C."/>
            <person name="Sharon I."/>
            <person name="Castelle C.J."/>
            <person name="Singh A."/>
            <person name="Wilkins M.J."/>
            <person name="Williams K.H."/>
            <person name="Banfield J.F."/>
        </authorList>
    </citation>
    <scope>NUCLEOTIDE SEQUENCE [LARGE SCALE GENOMIC DNA]</scope>
</reference>
<keyword evidence="1" id="KW-0812">Transmembrane</keyword>
<dbReference type="AlphaFoldDB" id="A0A0G1PIP3"/>
<accession>A0A0G1PIP3</accession>
<evidence type="ECO:0000256" key="1">
    <source>
        <dbReference type="SAM" id="Phobius"/>
    </source>
</evidence>
<evidence type="ECO:0000313" key="3">
    <source>
        <dbReference type="Proteomes" id="UP000034696"/>
    </source>
</evidence>
<feature type="transmembrane region" description="Helical" evidence="1">
    <location>
        <begin position="44"/>
        <end position="65"/>
    </location>
</feature>
<organism evidence="2 3">
    <name type="scientific">Candidatus Giovannonibacteria bacterium GW2011_GWA2_45_21</name>
    <dbReference type="NCBI Taxonomy" id="1618649"/>
    <lineage>
        <taxon>Bacteria</taxon>
        <taxon>Candidatus Giovannoniibacteriota</taxon>
    </lineage>
</organism>
<sequence length="258" mass="28945">MSRKGHGVARPCWRGVQYFYWTLALISLGFFMSNEQQHEVKKNWTPIVLAVFYVASLCGLFFVVWGTTSTTTTPTVPITPTTPTSPQTSFCTSFDYTRWSHCLKDGTKMRNMTAVYPEGCTLADNTPVLERQSCQYTPVYVPPDFLAKMSNQIVQSGGGISANYISGTSGDSTIRANWIISDDNQLLISALTINRQTGEATENILLRDTNSDFRPDIFSRNGTDWSNISSQPQTYQTQLITVWAEDMAYFGAYLADFY</sequence>
<name>A0A0G1PIP3_9BACT</name>
<feature type="transmembrane region" description="Helical" evidence="1">
    <location>
        <begin position="15"/>
        <end position="32"/>
    </location>
</feature>
<proteinExistence type="predicted"/>
<dbReference type="EMBL" id="LCKT01000001">
    <property type="protein sequence ID" value="KKU05263.1"/>
    <property type="molecule type" value="Genomic_DNA"/>
</dbReference>
<keyword evidence="1" id="KW-1133">Transmembrane helix</keyword>
<protein>
    <submittedName>
        <fullName evidence="2">Uncharacterized protein</fullName>
    </submittedName>
</protein>
<keyword evidence="1" id="KW-0472">Membrane</keyword>
<dbReference type="Proteomes" id="UP000034696">
    <property type="component" value="Unassembled WGS sequence"/>
</dbReference>